<dbReference type="CDD" id="cd13671">
    <property type="entry name" value="PBP2_TRAP_SBP_like_3"/>
    <property type="match status" value="1"/>
</dbReference>
<organism evidence="2 3">
    <name type="scientific">Marilutibacter alkalisoli</name>
    <dbReference type="NCBI Taxonomy" id="2591633"/>
    <lineage>
        <taxon>Bacteria</taxon>
        <taxon>Pseudomonadati</taxon>
        <taxon>Pseudomonadota</taxon>
        <taxon>Gammaproteobacteria</taxon>
        <taxon>Lysobacterales</taxon>
        <taxon>Lysobacteraceae</taxon>
        <taxon>Marilutibacter</taxon>
    </lineage>
</organism>
<gene>
    <name evidence="2" type="ORF">FKV23_01340</name>
</gene>
<dbReference type="EMBL" id="CP041242">
    <property type="protein sequence ID" value="QDH68895.1"/>
    <property type="molecule type" value="Genomic_DNA"/>
</dbReference>
<dbReference type="InterPro" id="IPR018389">
    <property type="entry name" value="DctP_fam"/>
</dbReference>
<evidence type="ECO:0000256" key="1">
    <source>
        <dbReference type="ARBA" id="ARBA00022729"/>
    </source>
</evidence>
<dbReference type="Proteomes" id="UP000317199">
    <property type="component" value="Chromosome"/>
</dbReference>
<proteinExistence type="predicted"/>
<name>A0A514BNJ2_9GAMM</name>
<dbReference type="Gene3D" id="3.40.190.170">
    <property type="entry name" value="Bacterial extracellular solute-binding protein, family 7"/>
    <property type="match status" value="1"/>
</dbReference>
<dbReference type="PANTHER" id="PTHR33376">
    <property type="match status" value="1"/>
</dbReference>
<dbReference type="RefSeq" id="WP_141622237.1">
    <property type="nucleotide sequence ID" value="NZ_CP041242.1"/>
</dbReference>
<keyword evidence="1" id="KW-0732">Signal</keyword>
<dbReference type="NCBIfam" id="TIGR00787">
    <property type="entry name" value="dctP"/>
    <property type="match status" value="1"/>
</dbReference>
<protein>
    <submittedName>
        <fullName evidence="2">TRAP transporter substrate-binding protein</fullName>
    </submittedName>
</protein>
<dbReference type="InterPro" id="IPR004682">
    <property type="entry name" value="TRAP_DctP"/>
</dbReference>
<evidence type="ECO:0000313" key="3">
    <source>
        <dbReference type="Proteomes" id="UP000317199"/>
    </source>
</evidence>
<keyword evidence="3" id="KW-1185">Reference proteome</keyword>
<dbReference type="PROSITE" id="PS51318">
    <property type="entry name" value="TAT"/>
    <property type="match status" value="1"/>
</dbReference>
<dbReference type="KEGG" id="lyj:FKV23_01340"/>
<accession>A0A514BNJ2</accession>
<dbReference type="Pfam" id="PF03480">
    <property type="entry name" value="DctP"/>
    <property type="match status" value="1"/>
</dbReference>
<dbReference type="InterPro" id="IPR006311">
    <property type="entry name" value="TAT_signal"/>
</dbReference>
<evidence type="ECO:0000313" key="2">
    <source>
        <dbReference type="EMBL" id="QDH68895.1"/>
    </source>
</evidence>
<dbReference type="GO" id="GO:0030246">
    <property type="term" value="F:carbohydrate binding"/>
    <property type="evidence" value="ECO:0007669"/>
    <property type="project" value="TreeGrafter"/>
</dbReference>
<dbReference type="AlphaFoldDB" id="A0A514BNJ2"/>
<reference evidence="2 3" key="1">
    <citation type="submission" date="2019-06" db="EMBL/GenBank/DDBJ databases">
        <title>Lysobacter alkalisoli sp. nov. isolated from saline-alkali soil.</title>
        <authorList>
            <person name="Sun J.-Q."/>
            <person name="Xu L."/>
        </authorList>
    </citation>
    <scope>NUCLEOTIDE SEQUENCE [LARGE SCALE GENOMIC DNA]</scope>
    <source>
        <strain evidence="2 3">SJ-36</strain>
    </source>
</reference>
<dbReference type="GO" id="GO:0055085">
    <property type="term" value="P:transmembrane transport"/>
    <property type="evidence" value="ECO:0007669"/>
    <property type="project" value="InterPro"/>
</dbReference>
<dbReference type="PANTHER" id="PTHR33376:SF2">
    <property type="entry name" value="DICARBOXYLATE-BINDING PERIPLASMIC PROTEIN"/>
    <property type="match status" value="1"/>
</dbReference>
<dbReference type="GO" id="GO:0030288">
    <property type="term" value="C:outer membrane-bounded periplasmic space"/>
    <property type="evidence" value="ECO:0007669"/>
    <property type="project" value="InterPro"/>
</dbReference>
<dbReference type="InterPro" id="IPR038404">
    <property type="entry name" value="TRAP_DctP_sf"/>
</dbReference>
<dbReference type="NCBIfam" id="NF037995">
    <property type="entry name" value="TRAP_S1"/>
    <property type="match status" value="1"/>
</dbReference>
<sequence length="343" mass="38116">MIPGNNSRRRFLAASLGATSLGIASTIPILPALARTPDGVLTATDVHVDGYPTVEAVKWIGETLERETDGRLRIRLYHSGQLGRESEAIDMARFGAIDITRVYTGALNNAFPLTQALCLPYVFDSVEHMRRVCDGEVGDTVLRGFESRDLVGLAIYDSGARCFYNTQRPLVTPQDMRGLKFRVPASDIFIQLLKLFGANPTPLGYGAVFSSLETRLIDGAENNMRSFHSSRHFEVARHWSQSEHSYAPDVLLISRRSLEALSPSDRALVMDVARSSVAVMRKLWDASEIEARKAVAESGVSFNEVDMQAFEAAARPLLDDYLNRERIAPLYRLIREQAARDRA</sequence>
<dbReference type="PIRSF" id="PIRSF006470">
    <property type="entry name" value="DctB"/>
    <property type="match status" value="1"/>
</dbReference>
<dbReference type="OrthoDB" id="9771186at2"/>